<gene>
    <name evidence="3" type="ORF">TSTA_035310</name>
</gene>
<dbReference type="Gene3D" id="3.30.1490.150">
    <property type="entry name" value="Hypothetical protein ph0010, domain 2"/>
    <property type="match status" value="1"/>
</dbReference>
<dbReference type="PROSITE" id="PS51112">
    <property type="entry name" value="AMMECR1"/>
    <property type="match status" value="1"/>
</dbReference>
<dbReference type="EMBL" id="EQ962654">
    <property type="protein sequence ID" value="EED20304.1"/>
    <property type="molecule type" value="Genomic_DNA"/>
</dbReference>
<dbReference type="FunCoup" id="B8M784">
    <property type="interactions" value="1098"/>
</dbReference>
<evidence type="ECO:0000313" key="4">
    <source>
        <dbReference type="Proteomes" id="UP000001745"/>
    </source>
</evidence>
<organism evidence="3 4">
    <name type="scientific">Talaromyces stipitatus (strain ATCC 10500 / CBS 375.48 / QM 6759 / NRRL 1006)</name>
    <name type="common">Penicillium stipitatum</name>
    <dbReference type="NCBI Taxonomy" id="441959"/>
    <lineage>
        <taxon>Eukaryota</taxon>
        <taxon>Fungi</taxon>
        <taxon>Dikarya</taxon>
        <taxon>Ascomycota</taxon>
        <taxon>Pezizomycotina</taxon>
        <taxon>Eurotiomycetes</taxon>
        <taxon>Eurotiomycetidae</taxon>
        <taxon>Eurotiales</taxon>
        <taxon>Trichocomaceae</taxon>
        <taxon>Talaromyces</taxon>
        <taxon>Talaromyces sect. Talaromyces</taxon>
    </lineage>
</organism>
<feature type="domain" description="AMMECR1" evidence="2">
    <location>
        <begin position="88"/>
        <end position="305"/>
    </location>
</feature>
<dbReference type="PANTHER" id="PTHR13016:SF0">
    <property type="entry name" value="AMME SYNDROME CANDIDATE GENE 1 PROTEIN"/>
    <property type="match status" value="1"/>
</dbReference>
<dbReference type="InterPro" id="IPR023473">
    <property type="entry name" value="AMMECR1"/>
</dbReference>
<evidence type="ECO:0000256" key="1">
    <source>
        <dbReference type="SAM" id="MobiDB-lite"/>
    </source>
</evidence>
<dbReference type="NCBIfam" id="TIGR00296">
    <property type="entry name" value="TIGR00296 family protein"/>
    <property type="match status" value="1"/>
</dbReference>
<dbReference type="Pfam" id="PF01871">
    <property type="entry name" value="AMMECR1"/>
    <property type="match status" value="1"/>
</dbReference>
<feature type="region of interest" description="Disordered" evidence="1">
    <location>
        <begin position="77"/>
        <end position="123"/>
    </location>
</feature>
<dbReference type="InterPro" id="IPR027485">
    <property type="entry name" value="AMMECR1_N"/>
</dbReference>
<dbReference type="HOGENOM" id="CLU_052828_2_0_1"/>
<accession>B8M784</accession>
<evidence type="ECO:0000259" key="2">
    <source>
        <dbReference type="PROSITE" id="PS51112"/>
    </source>
</evidence>
<dbReference type="VEuPathDB" id="FungiDB:TSTA_035310"/>
<protein>
    <submittedName>
        <fullName evidence="3">AMMECR1 family protein</fullName>
    </submittedName>
</protein>
<dbReference type="RefSeq" id="XP_002480738.1">
    <property type="nucleotide sequence ID" value="XM_002480693.1"/>
</dbReference>
<sequence length="321" mass="36055">MASPAQCFYCFETLAASYKNEEPPSLAAIELSYWNYMQSKQLATVEDKALVEEDEEEEELENNITLPKTIKTTPIARLRQDASSDSSSTTTLSAASSRSALSNSTTLTTPDEHRNSEPPSSADESYPLFVTWNLISRHGHKSLRGCIGTFEPQKLSHGLKEYALISAFDDTRFSPIPSSQLPHLSCSLTLLSNFEICSDPLNWDLGTHGIRISFVHRNRRYGATYLPDVAVEQGWTKEETVESLMRKAGWDGGSGSGGSVARRILRGSNTTDNNSKPWEEVSDFRTTRYQGLMASADYSEWQEWRKWVHADKPRLELLERT</sequence>
<dbReference type="Gene3D" id="3.30.700.20">
    <property type="entry name" value="Hypothetical protein ph0010, domain 1"/>
    <property type="match status" value="1"/>
</dbReference>
<dbReference type="InterPro" id="IPR036071">
    <property type="entry name" value="AMMECR1_dom_sf"/>
</dbReference>
<dbReference type="STRING" id="441959.B8M784"/>
<dbReference type="InParanoid" id="B8M784"/>
<name>B8M784_TALSN</name>
<dbReference type="eggNOG" id="KOG3274">
    <property type="taxonomic scope" value="Eukaryota"/>
</dbReference>
<dbReference type="AlphaFoldDB" id="B8M784"/>
<dbReference type="SUPFAM" id="SSF143447">
    <property type="entry name" value="AMMECR1-like"/>
    <property type="match status" value="1"/>
</dbReference>
<dbReference type="Proteomes" id="UP000001745">
    <property type="component" value="Unassembled WGS sequence"/>
</dbReference>
<dbReference type="PANTHER" id="PTHR13016">
    <property type="entry name" value="AMMECR1 HOMOLOG"/>
    <property type="match status" value="1"/>
</dbReference>
<dbReference type="InterPro" id="IPR002733">
    <property type="entry name" value="AMMECR1_domain"/>
</dbReference>
<dbReference type="GeneID" id="8107481"/>
<keyword evidence="4" id="KW-1185">Reference proteome</keyword>
<dbReference type="PhylomeDB" id="B8M784"/>
<reference evidence="4" key="1">
    <citation type="journal article" date="2015" name="Genome Announc.">
        <title>Genome sequence of the AIDS-associated pathogen Penicillium marneffei (ATCC18224) and its near taxonomic relative Talaromyces stipitatus (ATCC10500).</title>
        <authorList>
            <person name="Nierman W.C."/>
            <person name="Fedorova-Abrams N.D."/>
            <person name="Andrianopoulos A."/>
        </authorList>
    </citation>
    <scope>NUCLEOTIDE SEQUENCE [LARGE SCALE GENOMIC DNA]</scope>
    <source>
        <strain evidence="4">ATCC 10500 / CBS 375.48 / QM 6759 / NRRL 1006</strain>
    </source>
</reference>
<proteinExistence type="predicted"/>
<dbReference type="OMA" id="MATVEHC"/>
<feature type="compositionally biased region" description="Low complexity" evidence="1">
    <location>
        <begin position="83"/>
        <end position="109"/>
    </location>
</feature>
<evidence type="ECO:0000313" key="3">
    <source>
        <dbReference type="EMBL" id="EED20304.1"/>
    </source>
</evidence>
<dbReference type="OrthoDB" id="24630at2759"/>